<accession>E0RZ07</accession>
<dbReference type="KEGG" id="bpb:bpr_I2346"/>
<evidence type="ECO:0000313" key="2">
    <source>
        <dbReference type="Proteomes" id="UP000001299"/>
    </source>
</evidence>
<gene>
    <name evidence="1" type="ordered locus">bpr_I2346</name>
</gene>
<dbReference type="RefSeq" id="WP_013281732.1">
    <property type="nucleotide sequence ID" value="NC_014387.1"/>
</dbReference>
<sequence>MNIYIDFDDCLCETARYFTGLVENLYGKKVPYEDVKFFDLQRSFDLTKEEYEHMMIEAHTPEALLSFEETNGASRVVNNWIDSGANVSIITGRPSSAYEPSRLWLDQHGLERVKLFCLNKYGRDSFIKNSEFTLELEDYYKMHFDYAVEDSPAAFKFFDHMPDLKVMVFNRPWNQEVQFPNSGYTRCPDWEFIEKSVALG</sequence>
<proteinExistence type="predicted"/>
<keyword evidence="2" id="KW-1185">Reference proteome</keyword>
<dbReference type="HOGENOM" id="CLU_1364061_0_0_9"/>
<evidence type="ECO:0000313" key="1">
    <source>
        <dbReference type="EMBL" id="ADL35079.1"/>
    </source>
</evidence>
<dbReference type="InterPro" id="IPR036412">
    <property type="entry name" value="HAD-like_sf"/>
</dbReference>
<reference evidence="1 2" key="1">
    <citation type="journal article" date="2010" name="PLoS ONE">
        <title>The glycobiome of the rumen bacterium Butyrivibrio proteoclasticus B316(T) highlights adaptation to a polysaccharide-rich environment.</title>
        <authorList>
            <person name="Kelly W.J."/>
            <person name="Leahy S.C."/>
            <person name="Altermann E."/>
            <person name="Yeoman C.J."/>
            <person name="Dunne J.C."/>
            <person name="Kong Z."/>
            <person name="Pacheco D.M."/>
            <person name="Li D."/>
            <person name="Noel S.J."/>
            <person name="Moon C.D."/>
            <person name="Cookson A.L."/>
            <person name="Attwood G.T."/>
        </authorList>
    </citation>
    <scope>NUCLEOTIDE SEQUENCE [LARGE SCALE GENOMIC DNA]</scope>
    <source>
        <strain evidence="2">ATCC 51982 / DSM 14932 / B316</strain>
    </source>
</reference>
<name>E0RZ07_BUTPB</name>
<dbReference type="eggNOG" id="COG5663">
    <property type="taxonomic scope" value="Bacteria"/>
</dbReference>
<dbReference type="Gene3D" id="3.40.50.1000">
    <property type="entry name" value="HAD superfamily/HAD-like"/>
    <property type="match status" value="1"/>
</dbReference>
<dbReference type="AlphaFoldDB" id="E0RZ07"/>
<dbReference type="SUPFAM" id="SSF56784">
    <property type="entry name" value="HAD-like"/>
    <property type="match status" value="1"/>
</dbReference>
<dbReference type="InterPro" id="IPR023214">
    <property type="entry name" value="HAD_sf"/>
</dbReference>
<dbReference type="Proteomes" id="UP000001299">
    <property type="component" value="Chromosome 1"/>
</dbReference>
<organism evidence="1 2">
    <name type="scientific">Butyrivibrio proteoclasticus (strain ATCC 51982 / DSM 14932 / B316)</name>
    <name type="common">Clostridium proteoclasticum</name>
    <dbReference type="NCBI Taxonomy" id="515622"/>
    <lineage>
        <taxon>Bacteria</taxon>
        <taxon>Bacillati</taxon>
        <taxon>Bacillota</taxon>
        <taxon>Clostridia</taxon>
        <taxon>Lachnospirales</taxon>
        <taxon>Lachnospiraceae</taxon>
        <taxon>Butyrivibrio</taxon>
    </lineage>
</organism>
<dbReference type="EMBL" id="CP001810">
    <property type="protein sequence ID" value="ADL35079.1"/>
    <property type="molecule type" value="Genomic_DNA"/>
</dbReference>
<protein>
    <submittedName>
        <fullName evidence="1">Uncharacterized protein</fullName>
    </submittedName>
</protein>
<dbReference type="STRING" id="515622.bpr_I2346"/>